<organism evidence="4 5">
    <name type="scientific">Xenopus laevis</name>
    <name type="common">African clawed frog</name>
    <dbReference type="NCBI Taxonomy" id="8355"/>
    <lineage>
        <taxon>Eukaryota</taxon>
        <taxon>Metazoa</taxon>
        <taxon>Chordata</taxon>
        <taxon>Craniata</taxon>
        <taxon>Vertebrata</taxon>
        <taxon>Euteleostomi</taxon>
        <taxon>Amphibia</taxon>
        <taxon>Batrachia</taxon>
        <taxon>Anura</taxon>
        <taxon>Pipoidea</taxon>
        <taxon>Pipidae</taxon>
        <taxon>Xenopodinae</taxon>
        <taxon>Xenopus</taxon>
        <taxon>Xenopus</taxon>
    </lineage>
</organism>
<accession>A0A8J1M603</accession>
<name>A0A8J1M603_XENLA</name>
<feature type="region of interest" description="Disordered" evidence="1">
    <location>
        <begin position="16"/>
        <end position="87"/>
    </location>
</feature>
<proteinExistence type="predicted"/>
<dbReference type="Pfam" id="PF13842">
    <property type="entry name" value="zf-Tnp_2"/>
    <property type="match status" value="1"/>
</dbReference>
<protein>
    <submittedName>
        <fullName evidence="5">PiggyBac transposable element-derived protein 4-like</fullName>
    </submittedName>
</protein>
<feature type="domain" description="PiggyBac transposable element-derived protein" evidence="3">
    <location>
        <begin position="122"/>
        <end position="486"/>
    </location>
</feature>
<evidence type="ECO:0000259" key="3">
    <source>
        <dbReference type="Pfam" id="PF13843"/>
    </source>
</evidence>
<dbReference type="InterPro" id="IPR029526">
    <property type="entry name" value="PGBD"/>
</dbReference>
<dbReference type="AlphaFoldDB" id="A0A8J1M603"/>
<dbReference type="PANTHER" id="PTHR46599">
    <property type="entry name" value="PIGGYBAC TRANSPOSABLE ELEMENT-DERIVED PROTEIN 4"/>
    <property type="match status" value="1"/>
</dbReference>
<dbReference type="Proteomes" id="UP000186698">
    <property type="component" value="Chromosome 2L"/>
</dbReference>
<feature type="domain" description="PiggyBac transposable element-derived protein 4 C-terminal zinc-finger" evidence="2">
    <location>
        <begin position="544"/>
        <end position="587"/>
    </location>
</feature>
<sequence>MAKRFYTAEEAARFCMDSSSKEFSDSDSEYVPSDASTEESEVGDSSTISAEASSGGTLTAEESEDGGSVPDAPMEVEEGEGSGDAVVGAPVWEPPCNYAPEIPPFTAVAGVKVDTTNFQIIDFFNQFITEAILQDMVHFTNLYAEQYLASHPLPGYSRAHAWYPTNVSEIKRFLALTLAMGLVERNTLASYWDTTTVLSIPLFSAVMPRNRYQILLRFLHFNDNAAAVPPNEPGHDRLYKLRPLIDSLSQRFAEVYTPSQNICEDESLLLFKGRLRFRQYIPSKRARYGMKFYKLCKSSTGYTSFFMFYEGKDSNLDPPGCPLDLTASGKIVWELITPLLGQGYHLYVDNFYTSILLFRTLYCLDTLACGIVRQNRKGLPKELVDKKLKRGEVNALRSDELLALKFADTKNVFMLTTIHNESVVVQHRHGRPAKSKPLCCKEYSKHMGGVDKTDQIQTYYDATRKTRAWYKKAAIYMIQMTLYNSYVVYKAAVPGPKLSYYNFLLQLLPALLFGDVQEVPDVPGNDNVARMVGKHFIAQIPTPNKRYAQRACKVCRSRGVRKDVRYFCPKCPSKPALCFQPCFEVYHTVVHFERT</sequence>
<dbReference type="RefSeq" id="XP_041437122.1">
    <property type="nucleotide sequence ID" value="XM_041581188.1"/>
</dbReference>
<dbReference type="OrthoDB" id="5985989at2759"/>
<evidence type="ECO:0000313" key="4">
    <source>
        <dbReference type="Proteomes" id="UP000186698"/>
    </source>
</evidence>
<evidence type="ECO:0000259" key="2">
    <source>
        <dbReference type="Pfam" id="PF13842"/>
    </source>
</evidence>
<dbReference type="PANTHER" id="PTHR46599:SF3">
    <property type="entry name" value="PIGGYBAC TRANSPOSABLE ELEMENT-DERIVED PROTEIN 4"/>
    <property type="match status" value="1"/>
</dbReference>
<gene>
    <name evidence="5" type="primary">LOC121399649</name>
</gene>
<evidence type="ECO:0000313" key="5">
    <source>
        <dbReference type="RefSeq" id="XP_041437122.1"/>
    </source>
</evidence>
<dbReference type="GeneID" id="121399649"/>
<dbReference type="Pfam" id="PF13843">
    <property type="entry name" value="DDE_Tnp_1_7"/>
    <property type="match status" value="1"/>
</dbReference>
<feature type="compositionally biased region" description="Polar residues" evidence="1">
    <location>
        <begin position="43"/>
        <end position="57"/>
    </location>
</feature>
<keyword evidence="4" id="KW-1185">Reference proteome</keyword>
<reference evidence="5" key="1">
    <citation type="submission" date="2025-08" db="UniProtKB">
        <authorList>
            <consortium name="RefSeq"/>
        </authorList>
    </citation>
    <scope>IDENTIFICATION</scope>
    <source>
        <strain evidence="5">J_2021</strain>
        <tissue evidence="5">Erythrocytes</tissue>
    </source>
</reference>
<dbReference type="KEGG" id="xla:121399649"/>
<evidence type="ECO:0000256" key="1">
    <source>
        <dbReference type="SAM" id="MobiDB-lite"/>
    </source>
</evidence>
<dbReference type="InterPro" id="IPR032718">
    <property type="entry name" value="PGBD4_Znf_C"/>
</dbReference>